<evidence type="ECO:0000256" key="1">
    <source>
        <dbReference type="SAM" id="MobiDB-lite"/>
    </source>
</evidence>
<protein>
    <submittedName>
        <fullName evidence="2">Uncharacterized protein</fullName>
    </submittedName>
</protein>
<feature type="compositionally biased region" description="Basic residues" evidence="1">
    <location>
        <begin position="149"/>
        <end position="159"/>
    </location>
</feature>
<dbReference type="EMBL" id="GL732618">
    <property type="protein sequence ID" value="EFX70665.1"/>
    <property type="molecule type" value="Genomic_DNA"/>
</dbReference>
<feature type="compositionally biased region" description="Basic and acidic residues" evidence="1">
    <location>
        <begin position="114"/>
        <end position="143"/>
    </location>
</feature>
<dbReference type="HOGENOM" id="CLU_120644_0_0_1"/>
<name>E9HBX9_DAPPU</name>
<feature type="region of interest" description="Disordered" evidence="1">
    <location>
        <begin position="83"/>
        <end position="166"/>
    </location>
</feature>
<gene>
    <name evidence="2" type="ORF">DAPPUDRAFT_112402</name>
</gene>
<feature type="region of interest" description="Disordered" evidence="1">
    <location>
        <begin position="1"/>
        <end position="40"/>
    </location>
</feature>
<dbReference type="Proteomes" id="UP000000305">
    <property type="component" value="Unassembled WGS sequence"/>
</dbReference>
<dbReference type="PhylomeDB" id="E9HBX9"/>
<dbReference type="AlphaFoldDB" id="E9HBX9"/>
<accession>E9HBX9</accession>
<feature type="compositionally biased region" description="Basic and acidic residues" evidence="1">
    <location>
        <begin position="1"/>
        <end position="39"/>
    </location>
</feature>
<dbReference type="KEGG" id="dpx:DAPPUDRAFT_112402"/>
<evidence type="ECO:0000313" key="2">
    <source>
        <dbReference type="EMBL" id="EFX70665.1"/>
    </source>
</evidence>
<proteinExistence type="predicted"/>
<keyword evidence="3" id="KW-1185">Reference proteome</keyword>
<evidence type="ECO:0000313" key="3">
    <source>
        <dbReference type="Proteomes" id="UP000000305"/>
    </source>
</evidence>
<sequence>MLHSDRKGRHDETFSRLRLQKSEAEKENEESEKGEKGLDMETYEYVPCDADFDVLPIVVEEGSSDGVDPEESDEAIEVANVMALDNPDGGIVGGAECDAEGKNEEVGEAESSEADPHMGEAVKEVEYNAQAEGEKESGEEKSDVAGPSRMRKRRLTKRGPKNEKKKFNFVKDFQKVTKDMQRVMLSTNIDAPEIECATGNIGYF</sequence>
<dbReference type="InParanoid" id="E9HBX9"/>
<reference evidence="2 3" key="1">
    <citation type="journal article" date="2011" name="Science">
        <title>The ecoresponsive genome of Daphnia pulex.</title>
        <authorList>
            <person name="Colbourne J.K."/>
            <person name="Pfrender M.E."/>
            <person name="Gilbert D."/>
            <person name="Thomas W.K."/>
            <person name="Tucker A."/>
            <person name="Oakley T.H."/>
            <person name="Tokishita S."/>
            <person name="Aerts A."/>
            <person name="Arnold G.J."/>
            <person name="Basu M.K."/>
            <person name="Bauer D.J."/>
            <person name="Caceres C.E."/>
            <person name="Carmel L."/>
            <person name="Casola C."/>
            <person name="Choi J.H."/>
            <person name="Detter J.C."/>
            <person name="Dong Q."/>
            <person name="Dusheyko S."/>
            <person name="Eads B.D."/>
            <person name="Frohlich T."/>
            <person name="Geiler-Samerotte K.A."/>
            <person name="Gerlach D."/>
            <person name="Hatcher P."/>
            <person name="Jogdeo S."/>
            <person name="Krijgsveld J."/>
            <person name="Kriventseva E.V."/>
            <person name="Kultz D."/>
            <person name="Laforsch C."/>
            <person name="Lindquist E."/>
            <person name="Lopez J."/>
            <person name="Manak J.R."/>
            <person name="Muller J."/>
            <person name="Pangilinan J."/>
            <person name="Patwardhan R.P."/>
            <person name="Pitluck S."/>
            <person name="Pritham E.J."/>
            <person name="Rechtsteiner A."/>
            <person name="Rho M."/>
            <person name="Rogozin I.B."/>
            <person name="Sakarya O."/>
            <person name="Salamov A."/>
            <person name="Schaack S."/>
            <person name="Shapiro H."/>
            <person name="Shiga Y."/>
            <person name="Skalitzky C."/>
            <person name="Smith Z."/>
            <person name="Souvorov A."/>
            <person name="Sung W."/>
            <person name="Tang Z."/>
            <person name="Tsuchiya D."/>
            <person name="Tu H."/>
            <person name="Vos H."/>
            <person name="Wang M."/>
            <person name="Wolf Y.I."/>
            <person name="Yamagata H."/>
            <person name="Yamada T."/>
            <person name="Ye Y."/>
            <person name="Shaw J.R."/>
            <person name="Andrews J."/>
            <person name="Crease T.J."/>
            <person name="Tang H."/>
            <person name="Lucas S.M."/>
            <person name="Robertson H.M."/>
            <person name="Bork P."/>
            <person name="Koonin E.V."/>
            <person name="Zdobnov E.M."/>
            <person name="Grigoriev I.V."/>
            <person name="Lynch M."/>
            <person name="Boore J.L."/>
        </authorList>
    </citation>
    <scope>NUCLEOTIDE SEQUENCE [LARGE SCALE GENOMIC DNA]</scope>
</reference>
<organism evidence="2 3">
    <name type="scientific">Daphnia pulex</name>
    <name type="common">Water flea</name>
    <dbReference type="NCBI Taxonomy" id="6669"/>
    <lineage>
        <taxon>Eukaryota</taxon>
        <taxon>Metazoa</taxon>
        <taxon>Ecdysozoa</taxon>
        <taxon>Arthropoda</taxon>
        <taxon>Crustacea</taxon>
        <taxon>Branchiopoda</taxon>
        <taxon>Diplostraca</taxon>
        <taxon>Cladocera</taxon>
        <taxon>Anomopoda</taxon>
        <taxon>Daphniidae</taxon>
        <taxon>Daphnia</taxon>
    </lineage>
</organism>